<dbReference type="Proteomes" id="UP000218965">
    <property type="component" value="Chromosome"/>
</dbReference>
<feature type="region of interest" description="Disordered" evidence="1">
    <location>
        <begin position="650"/>
        <end position="681"/>
    </location>
</feature>
<keyword evidence="3" id="KW-0732">Signal</keyword>
<sequence length="681" mass="69118">MPRLSGRRVAGAAVALSLAVGPLVAPSTTTTADVATSTITVVAAPADAGVLRDDADLEVRVTVTNGTAEPIAGATARLHLTLEPLIDQSAVRGWLRDDDPPTGPIVATTPLVTIAPGATVVASLTVPADDIDLDERFGVRAAGVSVSSAEGAALAHDRTAIVGQPAGTTAAGSGIAVIAPLTAPDERGRFLDADQLTALTAPNGRLTRTLDTALGGGVALGVDPRILASIRVLGEAAPASATAWLARLADSGLETFALRWSDADPLAAVGTLEVASPPTLGAGSVVLGDDGEPTATLDELTNWPHALTGWVWPADGSLGADAIDPLETEGARVVLARATDVDGGAGVARPITESLRTVVADDLTTDAVRAVAASTSTQVRRAAVAELSALLASASASATPLVGIADRTAAPSAQVGLLLDELTALPWARSASLAPVTGAGANGQPTSLAADSTTPSTPALDALLELERGDAEFARIALDAGPLLADRRLDLLDALALGGESAAAGEGRYRGQSDRLRSAVQVVESNTITLFADRTSLPVTVQNSLPVAVRVFVRVEAATGQLRVEDQRVETIVEANSQVRALVPVQSLVNGDVDIRVSLRAEDGAVIGNPIGVGLNLQAGWETAGTIAIGGIIALLFAVGLVRDIRRRRQTRADRGAAPDTDDASAPELTGPPDTTETSTR</sequence>
<evidence type="ECO:0000256" key="3">
    <source>
        <dbReference type="SAM" id="SignalP"/>
    </source>
</evidence>
<dbReference type="InterPro" id="IPR046112">
    <property type="entry name" value="DUF6049"/>
</dbReference>
<dbReference type="OrthoDB" id="4985746at2"/>
<keyword evidence="2" id="KW-0812">Transmembrane</keyword>
<organism evidence="4 5">
    <name type="scientific">Microcella alkaliphila</name>
    <dbReference type="NCBI Taxonomy" id="279828"/>
    <lineage>
        <taxon>Bacteria</taxon>
        <taxon>Bacillati</taxon>
        <taxon>Actinomycetota</taxon>
        <taxon>Actinomycetes</taxon>
        <taxon>Micrococcales</taxon>
        <taxon>Microbacteriaceae</taxon>
        <taxon>Microcella</taxon>
    </lineage>
</organism>
<dbReference type="EMBL" id="AP017315">
    <property type="protein sequence ID" value="BAU31087.1"/>
    <property type="molecule type" value="Genomic_DNA"/>
</dbReference>
<reference evidence="5" key="1">
    <citation type="submission" date="2015-12" db="EMBL/GenBank/DDBJ databases">
        <authorList>
            <person name="Shamseldin A."/>
            <person name="Moawad H."/>
            <person name="Abd El-Rahim W.M."/>
            <person name="Sadowsky M.J."/>
        </authorList>
    </citation>
    <scope>NUCLEOTIDE SEQUENCE [LARGE SCALE GENOMIC DNA]</scope>
    <source>
        <strain evidence="5">JAM AC0309</strain>
    </source>
</reference>
<keyword evidence="2" id="KW-1133">Transmembrane helix</keyword>
<feature type="transmembrane region" description="Helical" evidence="2">
    <location>
        <begin position="624"/>
        <end position="642"/>
    </location>
</feature>
<dbReference type="RefSeq" id="WP_096420067.1">
    <property type="nucleotide sequence ID" value="NZ_AP017315.1"/>
</dbReference>
<protein>
    <submittedName>
        <fullName evidence="4">Putative sortase-sorted surface-anchored protein</fullName>
    </submittedName>
</protein>
<dbReference type="KEGG" id="malk:MalAC0309_0209"/>
<feature type="signal peptide" evidence="3">
    <location>
        <begin position="1"/>
        <end position="25"/>
    </location>
</feature>
<proteinExistence type="predicted"/>
<evidence type="ECO:0000313" key="4">
    <source>
        <dbReference type="EMBL" id="BAU31087.1"/>
    </source>
</evidence>
<dbReference type="Pfam" id="PF19516">
    <property type="entry name" value="DUF6049"/>
    <property type="match status" value="1"/>
</dbReference>
<evidence type="ECO:0000256" key="2">
    <source>
        <dbReference type="SAM" id="Phobius"/>
    </source>
</evidence>
<feature type="chain" id="PRO_5038456988" evidence="3">
    <location>
        <begin position="26"/>
        <end position="681"/>
    </location>
</feature>
<accession>A0A0U5B9V8</accession>
<dbReference type="AlphaFoldDB" id="A0A0U5B9V8"/>
<evidence type="ECO:0000256" key="1">
    <source>
        <dbReference type="SAM" id="MobiDB-lite"/>
    </source>
</evidence>
<reference evidence="4 5" key="2">
    <citation type="submission" date="2016-01" db="EMBL/GenBank/DDBJ databases">
        <title>Microcella alkaliphila JAM AC0309 whole genome shotgun sequence.</title>
        <authorList>
            <person name="Kurata A."/>
            <person name="Hirose Y."/>
            <person name="Kishimoto N."/>
            <person name="Kobayashi T."/>
        </authorList>
    </citation>
    <scope>NUCLEOTIDE SEQUENCE [LARGE SCALE GENOMIC DNA]</scope>
    <source>
        <strain evidence="4 5">JAM AC0309</strain>
    </source>
</reference>
<name>A0A0U5B9V8_9MICO</name>
<gene>
    <name evidence="4" type="ORF">MalAC0309_0209</name>
</gene>
<evidence type="ECO:0000313" key="5">
    <source>
        <dbReference type="Proteomes" id="UP000218965"/>
    </source>
</evidence>
<keyword evidence="2" id="KW-0472">Membrane</keyword>